<reference evidence="1" key="1">
    <citation type="submission" date="2021-06" db="EMBL/GenBank/DDBJ databases">
        <title>Paracoccus bacterium XHP0099 sp. nov., isolated from the surface waters of the Yellow Sea.</title>
        <authorList>
            <person name="Xue H."/>
            <person name="Zhang D."/>
        </authorList>
    </citation>
    <scope>NUCLEOTIDE SEQUENCE</scope>
    <source>
        <strain evidence="1">XHP0099</strain>
    </source>
</reference>
<dbReference type="InterPro" id="IPR013078">
    <property type="entry name" value="His_Pase_superF_clade-1"/>
</dbReference>
<dbReference type="PROSITE" id="PS00175">
    <property type="entry name" value="PG_MUTASE"/>
    <property type="match status" value="1"/>
</dbReference>
<dbReference type="PANTHER" id="PTHR48100:SF59">
    <property type="entry name" value="ADENOSYLCOBALAMIN_ALPHA-RIBAZOLE PHOSPHATASE"/>
    <property type="match status" value="1"/>
</dbReference>
<comment type="caution">
    <text evidence="1">The sequence shown here is derived from an EMBL/GenBank/DDBJ whole genome shotgun (WGS) entry which is preliminary data.</text>
</comment>
<dbReference type="InterPro" id="IPR050275">
    <property type="entry name" value="PGM_Phosphatase"/>
</dbReference>
<dbReference type="CDD" id="cd07067">
    <property type="entry name" value="HP_PGM_like"/>
    <property type="match status" value="1"/>
</dbReference>
<dbReference type="Proteomes" id="UP001166191">
    <property type="component" value="Unassembled WGS sequence"/>
</dbReference>
<dbReference type="InterPro" id="IPR001345">
    <property type="entry name" value="PG/BPGM_mutase_AS"/>
</dbReference>
<dbReference type="SMART" id="SM00855">
    <property type="entry name" value="PGAM"/>
    <property type="match status" value="1"/>
</dbReference>
<sequence>MYCDLYLMRHGQTLWNAEGRMQGRLDSALTDLGRRQARQQAALVRGIDAIRISSPLGRAVETAEIVFGGASFLTDDRLAEIDIGRFSGHLIDDLRRQEPEFFRGDRLAWYDSAPGGEHFRGLQHRVGAFLAELSQPALIVTHGITLRMLRVLAMGTGADRLGELTVEQGAVHVVRGARHEVWRPRDP</sequence>
<dbReference type="EMBL" id="JAHKNG010000015">
    <property type="protein sequence ID" value="MBU3030481.1"/>
    <property type="molecule type" value="Genomic_DNA"/>
</dbReference>
<protein>
    <submittedName>
        <fullName evidence="1">Histidine phosphatase family protein</fullName>
    </submittedName>
</protein>
<gene>
    <name evidence="1" type="ORF">KNW02_10155</name>
</gene>
<proteinExistence type="predicted"/>
<accession>A0ABS6AIQ6</accession>
<dbReference type="PIRSF" id="PIRSF000709">
    <property type="entry name" value="6PFK_2-Ptase"/>
    <property type="match status" value="1"/>
</dbReference>
<name>A0ABS6AIQ6_9RHOB</name>
<organism evidence="1 2">
    <name type="scientific">Paracoccus marinaquae</name>
    <dbReference type="NCBI Taxonomy" id="2841926"/>
    <lineage>
        <taxon>Bacteria</taxon>
        <taxon>Pseudomonadati</taxon>
        <taxon>Pseudomonadota</taxon>
        <taxon>Alphaproteobacteria</taxon>
        <taxon>Rhodobacterales</taxon>
        <taxon>Paracoccaceae</taxon>
        <taxon>Paracoccus</taxon>
    </lineage>
</organism>
<dbReference type="PANTHER" id="PTHR48100">
    <property type="entry name" value="BROAD-SPECIFICITY PHOSPHATASE YOR283W-RELATED"/>
    <property type="match status" value="1"/>
</dbReference>
<evidence type="ECO:0000313" key="1">
    <source>
        <dbReference type="EMBL" id="MBU3030481.1"/>
    </source>
</evidence>
<dbReference type="Pfam" id="PF00300">
    <property type="entry name" value="His_Phos_1"/>
    <property type="match status" value="1"/>
</dbReference>
<keyword evidence="2" id="KW-1185">Reference proteome</keyword>
<evidence type="ECO:0000313" key="2">
    <source>
        <dbReference type="Proteomes" id="UP001166191"/>
    </source>
</evidence>